<name>A0A844SIP2_9BRAD</name>
<sequence>MKAGWGAVLRGEPTDLEDWRYVLGNEFDPRTELHGTDTILRSESFDGLETAEEVHAKALDMIDYLNGALALSQGTRPIAFGGVVRFAEDGRMHRTIFATATASVRAKMRATVEVIGKDGKPIPAVPRASEVQLWADIAEADDLFQEALMYMGKETTWFNVYKAIECLELRFGNGEAEFLRLGWAPASQIKLMKRSANTLRHSKQKFEPPEKPMTLGDATSLLHALLRRGLEAASVARESTP</sequence>
<protein>
    <submittedName>
        <fullName evidence="1">Uncharacterized protein</fullName>
    </submittedName>
</protein>
<comment type="caution">
    <text evidence="1">The sequence shown here is derived from an EMBL/GenBank/DDBJ whole genome shotgun (WGS) entry which is preliminary data.</text>
</comment>
<keyword evidence="2" id="KW-1185">Reference proteome</keyword>
<dbReference type="RefSeq" id="WP_157344821.1">
    <property type="nucleotide sequence ID" value="NZ_WQNF01000010.1"/>
</dbReference>
<dbReference type="EMBL" id="WQNF01000010">
    <property type="protein sequence ID" value="MVT66868.1"/>
    <property type="molecule type" value="Genomic_DNA"/>
</dbReference>
<dbReference type="Proteomes" id="UP000436468">
    <property type="component" value="Unassembled WGS sequence"/>
</dbReference>
<dbReference type="AlphaFoldDB" id="A0A844SIP2"/>
<evidence type="ECO:0000313" key="1">
    <source>
        <dbReference type="EMBL" id="MVT66868.1"/>
    </source>
</evidence>
<organism evidence="1 2">
    <name type="scientific">Bradyrhizobium pachyrhizi</name>
    <dbReference type="NCBI Taxonomy" id="280333"/>
    <lineage>
        <taxon>Bacteria</taxon>
        <taxon>Pseudomonadati</taxon>
        <taxon>Pseudomonadota</taxon>
        <taxon>Alphaproteobacteria</taxon>
        <taxon>Hyphomicrobiales</taxon>
        <taxon>Nitrobacteraceae</taxon>
        <taxon>Bradyrhizobium</taxon>
    </lineage>
</organism>
<proteinExistence type="predicted"/>
<evidence type="ECO:0000313" key="2">
    <source>
        <dbReference type="Proteomes" id="UP000436468"/>
    </source>
</evidence>
<reference evidence="1 2" key="1">
    <citation type="submission" date="2019-12" db="EMBL/GenBank/DDBJ databases">
        <title>Draft genome sequences Bradyrhizobium cajani AMBPC1010, Bradyrhizobium pachyrhizi AMBPC1040 and Bradyrhizobium yuanmingense ALSPC3051, three plant growth promoting strains isolated from nodules of Cajanus cajan L. in Dominican Republic.</title>
        <authorList>
            <person name="Flores-Felix J.D."/>
            <person name="Araujo J."/>
            <person name="Diaz-Alcantara C."/>
            <person name="Gonzalez-Andres F."/>
            <person name="Velazquez E."/>
        </authorList>
    </citation>
    <scope>NUCLEOTIDE SEQUENCE [LARGE SCALE GENOMIC DNA]</scope>
    <source>
        <strain evidence="1 2">1040</strain>
    </source>
</reference>
<gene>
    <name evidence="1" type="ORF">GPL21_17350</name>
</gene>
<accession>A0A844SIP2</accession>